<dbReference type="SUPFAM" id="SSF46785">
    <property type="entry name" value="Winged helix' DNA-binding domain"/>
    <property type="match status" value="1"/>
</dbReference>
<dbReference type="InterPro" id="IPR036390">
    <property type="entry name" value="WH_DNA-bd_sf"/>
</dbReference>
<protein>
    <recommendedName>
        <fullName evidence="3">Molybdate transport system regulatory protein</fullName>
    </recommendedName>
</protein>
<proteinExistence type="predicted"/>
<evidence type="ECO:0000313" key="2">
    <source>
        <dbReference type="Proteomes" id="UP000460549"/>
    </source>
</evidence>
<comment type="caution">
    <text evidence="1">The sequence shown here is derived from an EMBL/GenBank/DDBJ whole genome shotgun (WGS) entry which is preliminary data.</text>
</comment>
<organism evidence="1 2">
    <name type="scientific">Bullifex porci</name>
    <dbReference type="NCBI Taxonomy" id="2606638"/>
    <lineage>
        <taxon>Bacteria</taxon>
        <taxon>Pseudomonadati</taxon>
        <taxon>Spirochaetota</taxon>
        <taxon>Spirochaetia</taxon>
        <taxon>Spirochaetales</taxon>
        <taxon>Spirochaetaceae</taxon>
        <taxon>Bullifex</taxon>
    </lineage>
</organism>
<dbReference type="Gene3D" id="1.10.10.10">
    <property type="entry name" value="Winged helix-like DNA-binding domain superfamily/Winged helix DNA-binding domain"/>
    <property type="match status" value="1"/>
</dbReference>
<evidence type="ECO:0008006" key="3">
    <source>
        <dbReference type="Google" id="ProtNLM"/>
    </source>
</evidence>
<dbReference type="RefSeq" id="WP_154424161.1">
    <property type="nucleotide sequence ID" value="NZ_VUNN01000001.1"/>
</dbReference>
<keyword evidence="2" id="KW-1185">Reference proteome</keyword>
<sequence>MRLSVKLTIENEKAFFGPGTYTLLKYVEEKGSLLTAAESMGLSYSKARKMIKNYKEQTGHDAIISQAGGIGGGSARITEHAKIFMNKYDILLDRTQELIQKNFKELYEEV</sequence>
<dbReference type="InterPro" id="IPR051815">
    <property type="entry name" value="Molybdate_resp_trans_reg"/>
</dbReference>
<name>A0A7X2PBE2_9SPIO</name>
<dbReference type="EMBL" id="VUNN01000001">
    <property type="protein sequence ID" value="MSU05260.1"/>
    <property type="molecule type" value="Genomic_DNA"/>
</dbReference>
<dbReference type="Proteomes" id="UP000460549">
    <property type="component" value="Unassembled WGS sequence"/>
</dbReference>
<reference evidence="1 2" key="1">
    <citation type="submission" date="2019-08" db="EMBL/GenBank/DDBJ databases">
        <title>In-depth cultivation of the pig gut microbiome towards novel bacterial diversity and tailored functional studies.</title>
        <authorList>
            <person name="Wylensek D."/>
            <person name="Hitch T.C.A."/>
            <person name="Clavel T."/>
        </authorList>
    </citation>
    <scope>NUCLEOTIDE SEQUENCE [LARGE SCALE GENOMIC DNA]</scope>
    <source>
        <strain evidence="1 2">NM-380-WT-3C1</strain>
    </source>
</reference>
<dbReference type="AlphaFoldDB" id="A0A7X2PBE2"/>
<dbReference type="PANTHER" id="PTHR30432">
    <property type="entry name" value="TRANSCRIPTIONAL REGULATOR MODE"/>
    <property type="match status" value="1"/>
</dbReference>
<dbReference type="PANTHER" id="PTHR30432:SF1">
    <property type="entry name" value="DNA-BINDING TRANSCRIPTIONAL DUAL REGULATOR MODE"/>
    <property type="match status" value="1"/>
</dbReference>
<dbReference type="InterPro" id="IPR036388">
    <property type="entry name" value="WH-like_DNA-bd_sf"/>
</dbReference>
<evidence type="ECO:0000313" key="1">
    <source>
        <dbReference type="EMBL" id="MSU05260.1"/>
    </source>
</evidence>
<gene>
    <name evidence="1" type="ORF">FYJ80_00465</name>
</gene>
<accession>A0A7X2PBE2</accession>